<accession>U4LGY8</accession>
<reference evidence="1 2" key="1">
    <citation type="journal article" date="2013" name="PLoS Genet.">
        <title>The genome and development-dependent transcriptomes of Pyronema confluens: a window into fungal evolution.</title>
        <authorList>
            <person name="Traeger S."/>
            <person name="Altegoer F."/>
            <person name="Freitag M."/>
            <person name="Gabaldon T."/>
            <person name="Kempken F."/>
            <person name="Kumar A."/>
            <person name="Marcet-Houben M."/>
            <person name="Poggeler S."/>
            <person name="Stajich J.E."/>
            <person name="Nowrousian M."/>
        </authorList>
    </citation>
    <scope>NUCLEOTIDE SEQUENCE [LARGE SCALE GENOMIC DNA]</scope>
    <source>
        <strain evidence="2">CBS 100304</strain>
        <tissue evidence="1">Vegetative mycelium</tissue>
    </source>
</reference>
<organism evidence="1 2">
    <name type="scientific">Pyronema omphalodes (strain CBS 100304)</name>
    <name type="common">Pyronema confluens</name>
    <dbReference type="NCBI Taxonomy" id="1076935"/>
    <lineage>
        <taxon>Eukaryota</taxon>
        <taxon>Fungi</taxon>
        <taxon>Dikarya</taxon>
        <taxon>Ascomycota</taxon>
        <taxon>Pezizomycotina</taxon>
        <taxon>Pezizomycetes</taxon>
        <taxon>Pezizales</taxon>
        <taxon>Pyronemataceae</taxon>
        <taxon>Pyronema</taxon>
    </lineage>
</organism>
<dbReference type="AlphaFoldDB" id="U4LGY8"/>
<protein>
    <submittedName>
        <fullName evidence="1">Uncharacterized protein</fullName>
    </submittedName>
</protein>
<proteinExistence type="predicted"/>
<evidence type="ECO:0000313" key="1">
    <source>
        <dbReference type="EMBL" id="CCX31364.1"/>
    </source>
</evidence>
<sequence length="125" mass="14445">MILSPLRWLCFSALSYSNPGRKFLGYTREMFTCRKNSGQWRVLRAVSYPELQSLQCPRQARTGPCILLGPTKTSAILPTRKRCFTSVTLNLDQRERPQNHSHIARYLSCADRGLVLCRQELWPVM</sequence>
<gene>
    <name evidence="1" type="ORF">PCON_10665</name>
</gene>
<dbReference type="EMBL" id="HF935589">
    <property type="protein sequence ID" value="CCX31364.1"/>
    <property type="molecule type" value="Genomic_DNA"/>
</dbReference>
<evidence type="ECO:0000313" key="2">
    <source>
        <dbReference type="Proteomes" id="UP000018144"/>
    </source>
</evidence>
<name>U4LGY8_PYROM</name>
<dbReference type="Proteomes" id="UP000018144">
    <property type="component" value="Unassembled WGS sequence"/>
</dbReference>
<keyword evidence="2" id="KW-1185">Reference proteome</keyword>